<dbReference type="SUPFAM" id="SSF52266">
    <property type="entry name" value="SGNH hydrolase"/>
    <property type="match status" value="1"/>
</dbReference>
<feature type="signal peptide" evidence="1">
    <location>
        <begin position="1"/>
        <end position="29"/>
    </location>
</feature>
<dbReference type="InterPro" id="IPR013830">
    <property type="entry name" value="SGNH_hydro"/>
</dbReference>
<evidence type="ECO:0000313" key="3">
    <source>
        <dbReference type="EMBL" id="RNL80093.1"/>
    </source>
</evidence>
<accession>A0A3N0DXB6</accession>
<feature type="domain" description="SGNH hydrolase-type esterase" evidence="2">
    <location>
        <begin position="38"/>
        <end position="272"/>
    </location>
</feature>
<dbReference type="OrthoDB" id="5503950at2"/>
<organism evidence="3 4">
    <name type="scientific">Nocardioides marmorisolisilvae</name>
    <dbReference type="NCBI Taxonomy" id="1542737"/>
    <lineage>
        <taxon>Bacteria</taxon>
        <taxon>Bacillati</taxon>
        <taxon>Actinomycetota</taxon>
        <taxon>Actinomycetes</taxon>
        <taxon>Propionibacteriales</taxon>
        <taxon>Nocardioidaceae</taxon>
        <taxon>Nocardioides</taxon>
    </lineage>
</organism>
<proteinExistence type="predicted"/>
<keyword evidence="4" id="KW-1185">Reference proteome</keyword>
<dbReference type="EMBL" id="RJSG01000002">
    <property type="protein sequence ID" value="RNL80093.1"/>
    <property type="molecule type" value="Genomic_DNA"/>
</dbReference>
<comment type="caution">
    <text evidence="3">The sequence shown here is derived from an EMBL/GenBank/DDBJ whole genome shotgun (WGS) entry which is preliminary data.</text>
</comment>
<gene>
    <name evidence="3" type="ORF">EFL95_14375</name>
</gene>
<evidence type="ECO:0000259" key="2">
    <source>
        <dbReference type="Pfam" id="PF13472"/>
    </source>
</evidence>
<dbReference type="Pfam" id="PF13472">
    <property type="entry name" value="Lipase_GDSL_2"/>
    <property type="match status" value="1"/>
</dbReference>
<protein>
    <submittedName>
        <fullName evidence="3">SGNH/GDSL hydrolase family protein</fullName>
    </submittedName>
</protein>
<name>A0A3N0DXB6_9ACTN</name>
<dbReference type="RefSeq" id="WP_123234595.1">
    <property type="nucleotide sequence ID" value="NZ_RJSG01000002.1"/>
</dbReference>
<evidence type="ECO:0000313" key="4">
    <source>
        <dbReference type="Proteomes" id="UP000277094"/>
    </source>
</evidence>
<dbReference type="Gene3D" id="3.40.50.1110">
    <property type="entry name" value="SGNH hydrolase"/>
    <property type="match status" value="1"/>
</dbReference>
<reference evidence="3 4" key="1">
    <citation type="submission" date="2018-11" db="EMBL/GenBank/DDBJ databases">
        <authorList>
            <person name="Li F."/>
        </authorList>
    </citation>
    <scope>NUCLEOTIDE SEQUENCE [LARGE SCALE GENOMIC DNA]</scope>
    <source>
        <strain evidence="3 4">KIS18-7</strain>
    </source>
</reference>
<dbReference type="AlphaFoldDB" id="A0A3N0DXB6"/>
<dbReference type="InterPro" id="IPR036514">
    <property type="entry name" value="SGNH_hydro_sf"/>
</dbReference>
<keyword evidence="3" id="KW-0378">Hydrolase</keyword>
<dbReference type="GO" id="GO:0016787">
    <property type="term" value="F:hydrolase activity"/>
    <property type="evidence" value="ECO:0007669"/>
    <property type="project" value="UniProtKB-KW"/>
</dbReference>
<evidence type="ECO:0000256" key="1">
    <source>
        <dbReference type="SAM" id="SignalP"/>
    </source>
</evidence>
<sequence>MRSPRILLTLASLAAVAASALVPVSTSSADTPHYYVSLGDSLSQGYLAGVGDTDQGYADLLYAKLKAKDPSLQLVKLGCSGETTSTMIDGGRCTDRYPVGTSQLDVAAQFLSAHRGQVTHLTLDIGANDVAGCAEGGSIDFACVTQGTVKIGTNLQTILDRLTAADGKLPLSVGMNYYDPFLAYWLTGAQGQVLATASVSLLVAINTAETTAYLAHGFKVADAMTALHTLDFANKRVVAPYGKLPRNVADICEFTSMCSQNNIHPTPQGYQILADAFARRFGL</sequence>
<keyword evidence="1" id="KW-0732">Signal</keyword>
<feature type="chain" id="PRO_5018232380" evidence="1">
    <location>
        <begin position="30"/>
        <end position="283"/>
    </location>
</feature>
<dbReference type="CDD" id="cd00229">
    <property type="entry name" value="SGNH_hydrolase"/>
    <property type="match status" value="1"/>
</dbReference>
<dbReference type="Proteomes" id="UP000277094">
    <property type="component" value="Unassembled WGS sequence"/>
</dbReference>